<name>W7DRS3_BIPV3</name>
<dbReference type="Gene3D" id="3.40.50.12780">
    <property type="entry name" value="N-terminal domain of ligase-like"/>
    <property type="match status" value="1"/>
</dbReference>
<accession>W7DRS3</accession>
<proteinExistence type="predicted"/>
<reference evidence="1 2" key="1">
    <citation type="journal article" date="2013" name="PLoS Genet.">
        <title>Comparative genome structure, secondary metabolite, and effector coding capacity across Cochliobolus pathogens.</title>
        <authorList>
            <person name="Condon B.J."/>
            <person name="Leng Y."/>
            <person name="Wu D."/>
            <person name="Bushley K.E."/>
            <person name="Ohm R.A."/>
            <person name="Otillar R."/>
            <person name="Martin J."/>
            <person name="Schackwitz W."/>
            <person name="Grimwood J."/>
            <person name="MohdZainudin N."/>
            <person name="Xue C."/>
            <person name="Wang R."/>
            <person name="Manning V.A."/>
            <person name="Dhillon B."/>
            <person name="Tu Z.J."/>
            <person name="Steffenson B.J."/>
            <person name="Salamov A."/>
            <person name="Sun H."/>
            <person name="Lowry S."/>
            <person name="LaButti K."/>
            <person name="Han J."/>
            <person name="Copeland A."/>
            <person name="Lindquist E."/>
            <person name="Barry K."/>
            <person name="Schmutz J."/>
            <person name="Baker S.E."/>
            <person name="Ciuffetti L.M."/>
            <person name="Grigoriev I.V."/>
            <person name="Zhong S."/>
            <person name="Turgeon B.G."/>
        </authorList>
    </citation>
    <scope>NUCLEOTIDE SEQUENCE [LARGE SCALE GENOMIC DNA]</scope>
    <source>
        <strain evidence="1 2">FI3</strain>
    </source>
</reference>
<gene>
    <name evidence="1" type="ORF">COCVIDRAFT_43003</name>
</gene>
<dbReference type="InterPro" id="IPR042099">
    <property type="entry name" value="ANL_N_sf"/>
</dbReference>
<dbReference type="EMBL" id="KI968876">
    <property type="protein sequence ID" value="EUN20923.1"/>
    <property type="molecule type" value="Genomic_DNA"/>
</dbReference>
<evidence type="ECO:0008006" key="3">
    <source>
        <dbReference type="Google" id="ProtNLM"/>
    </source>
</evidence>
<protein>
    <recommendedName>
        <fullName evidence="3">AMP-dependent synthetase/ligase domain-containing protein</fullName>
    </recommendedName>
</protein>
<dbReference type="SUPFAM" id="SSF56801">
    <property type="entry name" value="Acetyl-CoA synthetase-like"/>
    <property type="match status" value="1"/>
</dbReference>
<dbReference type="Proteomes" id="UP000054337">
    <property type="component" value="Unassembled WGS sequence"/>
</dbReference>
<evidence type="ECO:0000313" key="2">
    <source>
        <dbReference type="Proteomes" id="UP000054337"/>
    </source>
</evidence>
<evidence type="ECO:0000313" key="1">
    <source>
        <dbReference type="EMBL" id="EUN20923.1"/>
    </source>
</evidence>
<dbReference type="PANTHER" id="PTHR43845">
    <property type="entry name" value="BLR5969 PROTEIN"/>
    <property type="match status" value="1"/>
</dbReference>
<dbReference type="RefSeq" id="XP_014550497.1">
    <property type="nucleotide sequence ID" value="XM_014695011.1"/>
</dbReference>
<dbReference type="PANTHER" id="PTHR43845:SF1">
    <property type="entry name" value="BLR5969 PROTEIN"/>
    <property type="match status" value="1"/>
</dbReference>
<dbReference type="HOGENOM" id="CLU_039419_1_0_1"/>
<dbReference type="GeneID" id="26257434"/>
<organism evidence="1 2">
    <name type="scientific">Bipolaris victoriae (strain FI3)</name>
    <name type="common">Victoria blight of oats agent</name>
    <name type="synonym">Cochliobolus victoriae</name>
    <dbReference type="NCBI Taxonomy" id="930091"/>
    <lineage>
        <taxon>Eukaryota</taxon>
        <taxon>Fungi</taxon>
        <taxon>Dikarya</taxon>
        <taxon>Ascomycota</taxon>
        <taxon>Pezizomycotina</taxon>
        <taxon>Dothideomycetes</taxon>
        <taxon>Pleosporomycetidae</taxon>
        <taxon>Pleosporales</taxon>
        <taxon>Pleosporineae</taxon>
        <taxon>Pleosporaceae</taxon>
        <taxon>Bipolaris</taxon>
    </lineage>
</organism>
<dbReference type="AlphaFoldDB" id="W7DRS3"/>
<sequence>MTVTQTITAELDAFNEYVNFAKKYSLFYPELYKTVSTSDGDLNIPVTDHAKYWVGNEYLNSKVMTGTHIDGIVLRTGGTTSRPKFTAISQIELQRSVDIPGDRFGKLFYAGDCYGSLLYQILSIMALPIPVIQVSIGGSLAPESMEHLIKECNVNALGSTPTALVYLANWCLSAEKTCPEIRLVLFAGEPLFSDQKSLLQSVFRNAKFTSFRYASTDSGIVGKLVDLTDPRVYQVSPGIIAEVYIDIERGEFCQENGVEGSLVITNLLRRLMPVVRYPTGDRVEWVGYKAGIFRLLARDSHSLRLGPVSIDVQDIRKIVPAVLPGIKIVALQAAILRQGANDLLQFRIDAEPTDEKAAELLIRARLYEERPMLAEHVLLGYIAEPGVRFMSISEMKVNDAMGKLPQGVDLRGSS</sequence>
<keyword evidence="2" id="KW-1185">Reference proteome</keyword>